<protein>
    <submittedName>
        <fullName evidence="1">Uncharacterized protein</fullName>
    </submittedName>
</protein>
<organism evidence="1 2">
    <name type="scientific">Actinomadura barringtoniae</name>
    <dbReference type="NCBI Taxonomy" id="1427535"/>
    <lineage>
        <taxon>Bacteria</taxon>
        <taxon>Bacillati</taxon>
        <taxon>Actinomycetota</taxon>
        <taxon>Actinomycetes</taxon>
        <taxon>Streptosporangiales</taxon>
        <taxon>Thermomonosporaceae</taxon>
        <taxon>Actinomadura</taxon>
    </lineage>
</organism>
<dbReference type="RefSeq" id="WP_208257201.1">
    <property type="nucleotide sequence ID" value="NZ_JAGEOJ010000007.1"/>
</dbReference>
<accession>A0A939T5C5</accession>
<dbReference type="Proteomes" id="UP000669179">
    <property type="component" value="Unassembled WGS sequence"/>
</dbReference>
<evidence type="ECO:0000313" key="2">
    <source>
        <dbReference type="Proteomes" id="UP000669179"/>
    </source>
</evidence>
<gene>
    <name evidence="1" type="ORF">J4573_19770</name>
</gene>
<sequence length="107" mass="12237">MNETGVRTIAPSHRSLNLTSRHLRNLERTRTRVDQACLRLEKIRRGAGRALIGLAEAHERTAAAMERRAARRPEAADRYWESATYHRLQAALIRTLALPNPWDESVI</sequence>
<comment type="caution">
    <text evidence="1">The sequence shown here is derived from an EMBL/GenBank/DDBJ whole genome shotgun (WGS) entry which is preliminary data.</text>
</comment>
<evidence type="ECO:0000313" key="1">
    <source>
        <dbReference type="EMBL" id="MBO2449349.1"/>
    </source>
</evidence>
<keyword evidence="2" id="KW-1185">Reference proteome</keyword>
<dbReference type="AlphaFoldDB" id="A0A939T5C5"/>
<proteinExistence type="predicted"/>
<dbReference type="EMBL" id="JAGEOJ010000007">
    <property type="protein sequence ID" value="MBO2449349.1"/>
    <property type="molecule type" value="Genomic_DNA"/>
</dbReference>
<name>A0A939T5C5_9ACTN</name>
<reference evidence="1" key="1">
    <citation type="submission" date="2021-03" db="EMBL/GenBank/DDBJ databases">
        <authorList>
            <person name="Kanchanasin P."/>
            <person name="Saeng-In P."/>
            <person name="Phongsopitanun W."/>
            <person name="Yuki M."/>
            <person name="Kudo T."/>
            <person name="Ohkuma M."/>
            <person name="Tanasupawat S."/>
        </authorList>
    </citation>
    <scope>NUCLEOTIDE SEQUENCE</scope>
    <source>
        <strain evidence="1">GKU 128</strain>
    </source>
</reference>